<evidence type="ECO:0000313" key="4">
    <source>
        <dbReference type="Proteomes" id="UP000822688"/>
    </source>
</evidence>
<organism evidence="3 4">
    <name type="scientific">Ceratodon purpureus</name>
    <name type="common">Fire moss</name>
    <name type="synonym">Dicranum purpureum</name>
    <dbReference type="NCBI Taxonomy" id="3225"/>
    <lineage>
        <taxon>Eukaryota</taxon>
        <taxon>Viridiplantae</taxon>
        <taxon>Streptophyta</taxon>
        <taxon>Embryophyta</taxon>
        <taxon>Bryophyta</taxon>
        <taxon>Bryophytina</taxon>
        <taxon>Bryopsida</taxon>
        <taxon>Dicranidae</taxon>
        <taxon>Pseudoditrichales</taxon>
        <taxon>Ditrichaceae</taxon>
        <taxon>Ceratodon</taxon>
    </lineage>
</organism>
<gene>
    <name evidence="3" type="ORF">KC19_9G152800</name>
</gene>
<name>A0A8T0GXP4_CERPU</name>
<dbReference type="InterPro" id="IPR036691">
    <property type="entry name" value="Endo/exonu/phosph_ase_sf"/>
</dbReference>
<dbReference type="AlphaFoldDB" id="A0A8T0GXP4"/>
<dbReference type="InterPro" id="IPR005135">
    <property type="entry name" value="Endo/exonuclease/phosphatase"/>
</dbReference>
<dbReference type="GO" id="GO:0031012">
    <property type="term" value="C:extracellular matrix"/>
    <property type="evidence" value="ECO:0007669"/>
    <property type="project" value="TreeGrafter"/>
</dbReference>
<evidence type="ECO:0000256" key="1">
    <source>
        <dbReference type="SAM" id="MobiDB-lite"/>
    </source>
</evidence>
<protein>
    <recommendedName>
        <fullName evidence="2">Endonuclease/exonuclease/phosphatase domain-containing protein</fullName>
    </recommendedName>
</protein>
<dbReference type="PANTHER" id="PTHR33395:SF22">
    <property type="entry name" value="REVERSE TRANSCRIPTASE DOMAIN-CONTAINING PROTEIN"/>
    <property type="match status" value="1"/>
</dbReference>
<dbReference type="Proteomes" id="UP000822688">
    <property type="component" value="Chromosome 9"/>
</dbReference>
<feature type="compositionally biased region" description="Polar residues" evidence="1">
    <location>
        <begin position="412"/>
        <end position="426"/>
    </location>
</feature>
<dbReference type="SUPFAM" id="SSF56219">
    <property type="entry name" value="DNase I-like"/>
    <property type="match status" value="1"/>
</dbReference>
<comment type="caution">
    <text evidence="3">The sequence shown here is derived from an EMBL/GenBank/DDBJ whole genome shotgun (WGS) entry which is preliminary data.</text>
</comment>
<feature type="region of interest" description="Disordered" evidence="1">
    <location>
        <begin position="359"/>
        <end position="427"/>
    </location>
</feature>
<evidence type="ECO:0000259" key="2">
    <source>
        <dbReference type="Pfam" id="PF03372"/>
    </source>
</evidence>
<evidence type="ECO:0000313" key="3">
    <source>
        <dbReference type="EMBL" id="KAG0562518.1"/>
    </source>
</evidence>
<dbReference type="GO" id="GO:0003824">
    <property type="term" value="F:catalytic activity"/>
    <property type="evidence" value="ECO:0007669"/>
    <property type="project" value="InterPro"/>
</dbReference>
<dbReference type="PANTHER" id="PTHR33395">
    <property type="entry name" value="TRANSCRIPTASE, PUTATIVE-RELATED-RELATED"/>
    <property type="match status" value="1"/>
</dbReference>
<keyword evidence="4" id="KW-1185">Reference proteome</keyword>
<dbReference type="EMBL" id="CM026430">
    <property type="protein sequence ID" value="KAG0562518.1"/>
    <property type="molecule type" value="Genomic_DNA"/>
</dbReference>
<dbReference type="Pfam" id="PF03372">
    <property type="entry name" value="Exo_endo_phos"/>
    <property type="match status" value="1"/>
</dbReference>
<reference evidence="3" key="1">
    <citation type="submission" date="2020-06" db="EMBL/GenBank/DDBJ databases">
        <title>WGS assembly of Ceratodon purpureus strain R40.</title>
        <authorList>
            <person name="Carey S.B."/>
            <person name="Jenkins J."/>
            <person name="Shu S."/>
            <person name="Lovell J.T."/>
            <person name="Sreedasyam A."/>
            <person name="Maumus F."/>
            <person name="Tiley G.P."/>
            <person name="Fernandez-Pozo N."/>
            <person name="Barry K."/>
            <person name="Chen C."/>
            <person name="Wang M."/>
            <person name="Lipzen A."/>
            <person name="Daum C."/>
            <person name="Saski C.A."/>
            <person name="Payton A.C."/>
            <person name="Mcbreen J.C."/>
            <person name="Conrad R.E."/>
            <person name="Kollar L.M."/>
            <person name="Olsson S."/>
            <person name="Huttunen S."/>
            <person name="Landis J.B."/>
            <person name="Wickett N.J."/>
            <person name="Johnson M.G."/>
            <person name="Rensing S.A."/>
            <person name="Grimwood J."/>
            <person name="Schmutz J."/>
            <person name="Mcdaniel S.F."/>
        </authorList>
    </citation>
    <scope>NUCLEOTIDE SEQUENCE</scope>
    <source>
        <strain evidence="3">R40</strain>
    </source>
</reference>
<proteinExistence type="predicted"/>
<dbReference type="Gene3D" id="3.60.10.10">
    <property type="entry name" value="Endonuclease/exonuclease/phosphatase"/>
    <property type="match status" value="1"/>
</dbReference>
<feature type="compositionally biased region" description="Polar residues" evidence="1">
    <location>
        <begin position="361"/>
        <end position="371"/>
    </location>
</feature>
<feature type="domain" description="Endonuclease/exonuclease/phosphatase" evidence="2">
    <location>
        <begin position="20"/>
        <end position="244"/>
    </location>
</feature>
<sequence length="679" mass="75792">MPIEPDSKVAAPNSPIKCIYWNVRSISGKKNVKHLQQYIKKKQVDLLFLSETWQRKGHHLPELLGYKLISCMSDHAGGRGGVACYFKQEYSPYITSYKNDPQGHYLWLKLDKALGFEKDLFAAVCYFPPTASTAYKGRDRLEPNFPYTNLSNDIFSFSLKKTICDFFVVGDFNSRIGDAQAPEADRHGLSRESADKKINKFGLPLMDVCDKNDLIICNGVTQVWPKSGETTCRSKSVVDYILAPVSRARYLVKDIEILPLENKSDHNAMNFTLRRPRPLHESPSPDEAAQLNTSIEKEIRRPLSEIITRSPTEAPNQTSSGQCVTAAQKVLTTETKKLSSLPTPEVVIDGNKVGCTGQEWVGSNSPKSVIVSSDEWESTSSRERPLEESGTTFQRHKRGLTEQGSNRREVTTSDTQASSPSETAVTRSVKCEPYMPPPGFNAAAWFEAKTSRLLNKILAEGLSQQDIRHKKPTQIEGHPVFPNFKKGYIARNLDALSKQTPNHKHNPNSNKLEVRLGGHGGLGSTEYWSRKVEEATISEPVFSLDKRVPELMTVNSRPASVASPGLVHVARLYVRADTSCRGQSSDGSRMTTSGSWGAKGLKMGPGFRCTCMYPGHVKMEGLQIDHPFKRDTYTRTITVVEPSRFATLLKNLKSAYDSGKLWKSITQFKITRKIAKAIR</sequence>
<accession>A0A8T0GXP4</accession>